<proteinExistence type="predicted"/>
<accession>A0A6L2N9E4</accession>
<protein>
    <submittedName>
        <fullName evidence="1">Uncharacterized protein</fullName>
    </submittedName>
</protein>
<organism evidence="1">
    <name type="scientific">Tanacetum cinerariifolium</name>
    <name type="common">Dalmatian daisy</name>
    <name type="synonym">Chrysanthemum cinerariifolium</name>
    <dbReference type="NCBI Taxonomy" id="118510"/>
    <lineage>
        <taxon>Eukaryota</taxon>
        <taxon>Viridiplantae</taxon>
        <taxon>Streptophyta</taxon>
        <taxon>Embryophyta</taxon>
        <taxon>Tracheophyta</taxon>
        <taxon>Spermatophyta</taxon>
        <taxon>Magnoliopsida</taxon>
        <taxon>eudicotyledons</taxon>
        <taxon>Gunneridae</taxon>
        <taxon>Pentapetalae</taxon>
        <taxon>asterids</taxon>
        <taxon>campanulids</taxon>
        <taxon>Asterales</taxon>
        <taxon>Asteraceae</taxon>
        <taxon>Asteroideae</taxon>
        <taxon>Anthemideae</taxon>
        <taxon>Anthemidinae</taxon>
        <taxon>Tanacetum</taxon>
    </lineage>
</organism>
<dbReference type="AlphaFoldDB" id="A0A6L2N9E4"/>
<comment type="caution">
    <text evidence="1">The sequence shown here is derived from an EMBL/GenBank/DDBJ whole genome shotgun (WGS) entry which is preliminary data.</text>
</comment>
<dbReference type="EMBL" id="BKCJ010008440">
    <property type="protein sequence ID" value="GEU82229.1"/>
    <property type="molecule type" value="Genomic_DNA"/>
</dbReference>
<gene>
    <name evidence="1" type="ORF">Tci_054207</name>
</gene>
<evidence type="ECO:0000313" key="1">
    <source>
        <dbReference type="EMBL" id="GEU82229.1"/>
    </source>
</evidence>
<reference evidence="1" key="1">
    <citation type="journal article" date="2019" name="Sci. Rep.">
        <title>Draft genome of Tanacetum cinerariifolium, the natural source of mosquito coil.</title>
        <authorList>
            <person name="Yamashiro T."/>
            <person name="Shiraishi A."/>
            <person name="Satake H."/>
            <person name="Nakayama K."/>
        </authorList>
    </citation>
    <scope>NUCLEOTIDE SEQUENCE</scope>
</reference>
<sequence length="171" mass="19731">MVVFISQKNGKERFLSRGWHLEEINVTWAYLEKKRMRLQTCIKIHQEILFSERGDDVTGIKRHLRDLSSDGVWILATASQRSRLKVDLEPSTWRRRQKHQVTSSRRYAYIYKTDFRVLEYITSADPQGMVGLVSQLVSIVDSVAPSAKAIIEREKESQAQLDLAMEVPAPA</sequence>
<name>A0A6L2N9E4_TANCI</name>